<dbReference type="Pfam" id="PF07690">
    <property type="entry name" value="MFS_1"/>
    <property type="match status" value="1"/>
</dbReference>
<feature type="transmembrane region" description="Helical" evidence="7">
    <location>
        <begin position="133"/>
        <end position="152"/>
    </location>
</feature>
<evidence type="ECO:0000256" key="5">
    <source>
        <dbReference type="ARBA" id="ARBA00022989"/>
    </source>
</evidence>
<evidence type="ECO:0000256" key="7">
    <source>
        <dbReference type="SAM" id="Phobius"/>
    </source>
</evidence>
<feature type="transmembrane region" description="Helical" evidence="7">
    <location>
        <begin position="302"/>
        <end position="323"/>
    </location>
</feature>
<dbReference type="GO" id="GO:0022857">
    <property type="term" value="F:transmembrane transporter activity"/>
    <property type="evidence" value="ECO:0007669"/>
    <property type="project" value="InterPro"/>
</dbReference>
<evidence type="ECO:0000256" key="2">
    <source>
        <dbReference type="ARBA" id="ARBA00008335"/>
    </source>
</evidence>
<sequence>MNRLIWLGCLSYMVIGMAHVVAGAVLVPLIGAYGVEYGDGGQFIMNQFVGFLVGVLGAPLVTRRLGRRSALILALGCLTVAEAAYSLLLPWGWMLASAPLAGFGFGMTEAVLGAIIIEFVTDGKASAMAKLETFFGIGALVMPILAGLLIRADVWQMAFPIVTALSGITMLLWLTMSFGKVDELIAYRAAAAADRPALKQARYAPAAWPLLLAGTLYFALYVGMEMSYSNYLPAILLERTDMSEAAASASLSVFWGLMVVGRMFAGRIADRSGYFRYLLISTAAGTGMLVMLALTGSAGASLLWIGLAGLLWSGVFAVALLYVNQYIPGMTERTTSLLIASGGVGGALLPRTTGWIMDHYGAVGTLWMIAAAASLLIALLGVMALTVRAIHQGKMQPNVLDAGRH</sequence>
<dbReference type="InterPro" id="IPR036259">
    <property type="entry name" value="MFS_trans_sf"/>
</dbReference>
<dbReference type="AlphaFoldDB" id="L0EIV4"/>
<feature type="transmembrane region" description="Helical" evidence="7">
    <location>
        <begin position="43"/>
        <end position="62"/>
    </location>
</feature>
<dbReference type="InterPro" id="IPR051788">
    <property type="entry name" value="MFS_Transporter"/>
</dbReference>
<feature type="transmembrane region" description="Helical" evidence="7">
    <location>
        <begin position="335"/>
        <end position="353"/>
    </location>
</feature>
<accession>L0EIV4</accession>
<dbReference type="Gene3D" id="1.20.1250.20">
    <property type="entry name" value="MFS general substrate transporter like domains"/>
    <property type="match status" value="2"/>
</dbReference>
<comment type="subcellular location">
    <subcellularLocation>
        <location evidence="1">Cell membrane</location>
        <topology evidence="1">Multi-pass membrane protein</topology>
    </subcellularLocation>
</comment>
<dbReference type="STRING" id="717605.Theco_3598"/>
<keyword evidence="6 7" id="KW-0472">Membrane</keyword>
<evidence type="ECO:0000256" key="4">
    <source>
        <dbReference type="ARBA" id="ARBA00022692"/>
    </source>
</evidence>
<dbReference type="OrthoDB" id="1674541at2"/>
<keyword evidence="4 7" id="KW-0812">Transmembrane</keyword>
<comment type="similarity">
    <text evidence="2">Belongs to the major facilitator superfamily.</text>
</comment>
<keyword evidence="10" id="KW-1185">Reference proteome</keyword>
<evidence type="ECO:0000256" key="1">
    <source>
        <dbReference type="ARBA" id="ARBA00004651"/>
    </source>
</evidence>
<dbReference type="KEGG" id="tco:Theco_3598"/>
<feature type="transmembrane region" description="Helical" evidence="7">
    <location>
        <begin position="158"/>
        <end position="178"/>
    </location>
</feature>
<dbReference type="SUPFAM" id="SSF103473">
    <property type="entry name" value="MFS general substrate transporter"/>
    <property type="match status" value="1"/>
</dbReference>
<evidence type="ECO:0000313" key="9">
    <source>
        <dbReference type="EMBL" id="AGA59626.1"/>
    </source>
</evidence>
<dbReference type="PROSITE" id="PS50850">
    <property type="entry name" value="MFS"/>
    <property type="match status" value="1"/>
</dbReference>
<feature type="transmembrane region" description="Helical" evidence="7">
    <location>
        <begin position="100"/>
        <end position="121"/>
    </location>
</feature>
<keyword evidence="3" id="KW-0813">Transport</keyword>
<dbReference type="RefSeq" id="WP_015256350.1">
    <property type="nucleotide sequence ID" value="NC_019897.1"/>
</dbReference>
<feature type="transmembrane region" description="Helical" evidence="7">
    <location>
        <begin position="365"/>
        <end position="387"/>
    </location>
</feature>
<evidence type="ECO:0000313" key="10">
    <source>
        <dbReference type="Proteomes" id="UP000010795"/>
    </source>
</evidence>
<evidence type="ECO:0000256" key="3">
    <source>
        <dbReference type="ARBA" id="ARBA00022448"/>
    </source>
</evidence>
<feature type="transmembrane region" description="Helical" evidence="7">
    <location>
        <begin position="244"/>
        <end position="265"/>
    </location>
</feature>
<name>L0EIV4_THECK</name>
<organism evidence="9 10">
    <name type="scientific">Thermobacillus composti (strain DSM 18247 / JCM 13945 / KWC4)</name>
    <dbReference type="NCBI Taxonomy" id="717605"/>
    <lineage>
        <taxon>Bacteria</taxon>
        <taxon>Bacillati</taxon>
        <taxon>Bacillota</taxon>
        <taxon>Bacilli</taxon>
        <taxon>Bacillales</taxon>
        <taxon>Paenibacillaceae</taxon>
        <taxon>Thermobacillus</taxon>
    </lineage>
</organism>
<proteinExistence type="inferred from homology"/>
<dbReference type="GO" id="GO:0005886">
    <property type="term" value="C:plasma membrane"/>
    <property type="evidence" value="ECO:0007669"/>
    <property type="project" value="UniProtKB-SubCell"/>
</dbReference>
<feature type="transmembrane region" description="Helical" evidence="7">
    <location>
        <begin position="203"/>
        <end position="224"/>
    </location>
</feature>
<feature type="transmembrane region" description="Helical" evidence="7">
    <location>
        <begin position="69"/>
        <end position="88"/>
    </location>
</feature>
<reference evidence="10" key="1">
    <citation type="submission" date="2012-01" db="EMBL/GenBank/DDBJ databases">
        <title>Complete sequence of chromosome of Thermobacillus composti KWC4.</title>
        <authorList>
            <person name="Lucas S."/>
            <person name="Han J."/>
            <person name="Lapidus A."/>
            <person name="Cheng J.-F."/>
            <person name="Goodwin L."/>
            <person name="Pitluck S."/>
            <person name="Peters L."/>
            <person name="Ovchinnikova G."/>
            <person name="Teshima H."/>
            <person name="Detter J.C."/>
            <person name="Han C."/>
            <person name="Tapia R."/>
            <person name="Land M."/>
            <person name="Hauser L."/>
            <person name="Kyrpides N."/>
            <person name="Ivanova N."/>
            <person name="Pagani I."/>
            <person name="Anderson I."/>
            <person name="Woyke T."/>
        </authorList>
    </citation>
    <scope>NUCLEOTIDE SEQUENCE [LARGE SCALE GENOMIC DNA]</scope>
    <source>
        <strain evidence="10">DSM 18247 / JCM 13945 / KWC4</strain>
    </source>
</reference>
<protein>
    <submittedName>
        <fullName evidence="9">Fucose permease</fullName>
    </submittedName>
</protein>
<keyword evidence="5 7" id="KW-1133">Transmembrane helix</keyword>
<feature type="transmembrane region" description="Helical" evidence="7">
    <location>
        <begin position="12"/>
        <end position="31"/>
    </location>
</feature>
<dbReference type="HOGENOM" id="CLU_058035_0_0_9"/>
<dbReference type="PANTHER" id="PTHR23514">
    <property type="entry name" value="BYPASS OF STOP CODON PROTEIN 6"/>
    <property type="match status" value="1"/>
</dbReference>
<dbReference type="InterPro" id="IPR020846">
    <property type="entry name" value="MFS_dom"/>
</dbReference>
<dbReference type="EMBL" id="CP003255">
    <property type="protein sequence ID" value="AGA59626.1"/>
    <property type="molecule type" value="Genomic_DNA"/>
</dbReference>
<dbReference type="InterPro" id="IPR011701">
    <property type="entry name" value="MFS"/>
</dbReference>
<evidence type="ECO:0000256" key="6">
    <source>
        <dbReference type="ARBA" id="ARBA00023136"/>
    </source>
</evidence>
<gene>
    <name evidence="9" type="ordered locus">Theco_3598</name>
</gene>
<dbReference type="PANTHER" id="PTHR23514:SF3">
    <property type="entry name" value="BYPASS OF STOP CODON PROTEIN 6"/>
    <property type="match status" value="1"/>
</dbReference>
<feature type="transmembrane region" description="Helical" evidence="7">
    <location>
        <begin position="277"/>
        <end position="296"/>
    </location>
</feature>
<feature type="domain" description="Major facilitator superfamily (MFS) profile" evidence="8">
    <location>
        <begin position="4"/>
        <end position="389"/>
    </location>
</feature>
<dbReference type="eggNOG" id="COG0738">
    <property type="taxonomic scope" value="Bacteria"/>
</dbReference>
<dbReference type="Proteomes" id="UP000010795">
    <property type="component" value="Chromosome"/>
</dbReference>
<evidence type="ECO:0000259" key="8">
    <source>
        <dbReference type="PROSITE" id="PS50850"/>
    </source>
</evidence>